<keyword evidence="2" id="KW-1133">Transmembrane helix</keyword>
<feature type="region of interest" description="Disordered" evidence="1">
    <location>
        <begin position="447"/>
        <end position="466"/>
    </location>
</feature>
<accession>A0AAD5XRG5</accession>
<dbReference type="EMBL" id="JADGJQ010000024">
    <property type="protein sequence ID" value="KAJ3178828.1"/>
    <property type="molecule type" value="Genomic_DNA"/>
</dbReference>
<comment type="caution">
    <text evidence="3">The sequence shown here is derived from an EMBL/GenBank/DDBJ whole genome shotgun (WGS) entry which is preliminary data.</text>
</comment>
<dbReference type="AlphaFoldDB" id="A0AAD5XRG5"/>
<evidence type="ECO:0000313" key="4">
    <source>
        <dbReference type="Proteomes" id="UP001212152"/>
    </source>
</evidence>
<proteinExistence type="predicted"/>
<feature type="transmembrane region" description="Helical" evidence="2">
    <location>
        <begin position="45"/>
        <end position="66"/>
    </location>
</feature>
<dbReference type="InterPro" id="IPR026749">
    <property type="entry name" value="Tmem135"/>
</dbReference>
<name>A0AAD5XRG5_9FUNG</name>
<evidence type="ECO:0000256" key="2">
    <source>
        <dbReference type="SAM" id="Phobius"/>
    </source>
</evidence>
<keyword evidence="2" id="KW-0472">Membrane</keyword>
<evidence type="ECO:0000313" key="3">
    <source>
        <dbReference type="EMBL" id="KAJ3178828.1"/>
    </source>
</evidence>
<feature type="transmembrane region" description="Helical" evidence="2">
    <location>
        <begin position="270"/>
        <end position="290"/>
    </location>
</feature>
<dbReference type="Pfam" id="PF02466">
    <property type="entry name" value="Tim17"/>
    <property type="match status" value="1"/>
</dbReference>
<gene>
    <name evidence="3" type="ORF">HDU87_003383</name>
</gene>
<dbReference type="Proteomes" id="UP001212152">
    <property type="component" value="Unassembled WGS sequence"/>
</dbReference>
<evidence type="ECO:0008006" key="5">
    <source>
        <dbReference type="Google" id="ProtNLM"/>
    </source>
</evidence>
<dbReference type="PANTHER" id="PTHR12459">
    <property type="entry name" value="TRANSMEMBRANE PROTEIN 135-RELATED"/>
    <property type="match status" value="1"/>
</dbReference>
<evidence type="ECO:0000256" key="1">
    <source>
        <dbReference type="SAM" id="MobiDB-lite"/>
    </source>
</evidence>
<keyword evidence="4" id="KW-1185">Reference proteome</keyword>
<feature type="transmembrane region" description="Helical" evidence="2">
    <location>
        <begin position="311"/>
        <end position="331"/>
    </location>
</feature>
<reference evidence="3" key="1">
    <citation type="submission" date="2020-05" db="EMBL/GenBank/DDBJ databases">
        <title>Phylogenomic resolution of chytrid fungi.</title>
        <authorList>
            <person name="Stajich J.E."/>
            <person name="Amses K."/>
            <person name="Simmons R."/>
            <person name="Seto K."/>
            <person name="Myers J."/>
            <person name="Bonds A."/>
            <person name="Quandt C.A."/>
            <person name="Barry K."/>
            <person name="Liu P."/>
            <person name="Grigoriev I."/>
            <person name="Longcore J.E."/>
            <person name="James T.Y."/>
        </authorList>
    </citation>
    <scope>NUCLEOTIDE SEQUENCE</scope>
    <source>
        <strain evidence="3">JEL0379</strain>
    </source>
</reference>
<organism evidence="3 4">
    <name type="scientific">Geranomyces variabilis</name>
    <dbReference type="NCBI Taxonomy" id="109894"/>
    <lineage>
        <taxon>Eukaryota</taxon>
        <taxon>Fungi</taxon>
        <taxon>Fungi incertae sedis</taxon>
        <taxon>Chytridiomycota</taxon>
        <taxon>Chytridiomycota incertae sedis</taxon>
        <taxon>Chytridiomycetes</taxon>
        <taxon>Spizellomycetales</taxon>
        <taxon>Powellomycetaceae</taxon>
        <taxon>Geranomyces</taxon>
    </lineage>
</organism>
<sequence length="466" mass="52056">MVAADGVARIENGKAKLPPTGTVRPIPPLPATQIPAHALRVGIRGALLAFAIRSGIAFLIRLVMVFKRKTTLREAIVHVLTAKAHRSFAYFIGSFGAIWKGVDNTLRLIRKKDDKLNGFVAGACAGLALGFEERGRRINIAQQILVRGLRCVFHGMRTREIFHLPHSESLLFALGSAQIMYAYVQHPTTIPHSFYKFIVKSGPIPEPILRLVRMVTRNQPFDPAAAVEAVTKVQGTAHAIATAAALGTHPVITPCEVLHPWTQNCHLQTAWAFSKTFRIIIPVYAALNLVPMMLLKMKSFIRHPIPLAKHALFNAGRSSIFLATFVSSYMFFACRYRDLVKANIIPRDSRYAYWLFGMLAGGSIFIEQRSRRSDLAIYVLPRAVESLYTVMRHRKLAPRIKYFEILMFSVGTGCIISFFQTEPSAVSGVLQRIIRRFEIAIEDKRVDDELSDDESEAAPPKVAWAK</sequence>
<keyword evidence="2" id="KW-0812">Transmembrane</keyword>
<dbReference type="PANTHER" id="PTHR12459:SF6">
    <property type="entry name" value="GB|AAD46013.1"/>
    <property type="match status" value="1"/>
</dbReference>
<protein>
    <recommendedName>
        <fullName evidence="5">Transmembrane protein 135 N-terminal domain-containing protein</fullName>
    </recommendedName>
</protein>
<feature type="transmembrane region" description="Helical" evidence="2">
    <location>
        <begin position="402"/>
        <end position="419"/>
    </location>
</feature>